<dbReference type="InterPro" id="IPR002502">
    <property type="entry name" value="Amidase_domain"/>
</dbReference>
<dbReference type="FunFam" id="3.40.80.10:FF:000006">
    <property type="entry name" value="N-acetylmuramoyl-L-alanine amidase"/>
    <property type="match status" value="1"/>
</dbReference>
<dbReference type="SMART" id="SM00644">
    <property type="entry name" value="Ami_2"/>
    <property type="match status" value="1"/>
</dbReference>
<dbReference type="GO" id="GO:0009254">
    <property type="term" value="P:peptidoglycan turnover"/>
    <property type="evidence" value="ECO:0007669"/>
    <property type="project" value="TreeGrafter"/>
</dbReference>
<dbReference type="CDD" id="cd06583">
    <property type="entry name" value="PGRP"/>
    <property type="match status" value="1"/>
</dbReference>
<accession>A0A5F2EZX2</accession>
<feature type="compositionally biased region" description="Polar residues" evidence="5">
    <location>
        <begin position="106"/>
        <end position="118"/>
    </location>
</feature>
<dbReference type="Gene3D" id="3.40.80.10">
    <property type="entry name" value="Peptidoglycan recognition protein-like"/>
    <property type="match status" value="1"/>
</dbReference>
<dbReference type="Proteomes" id="UP000244384">
    <property type="component" value="Chromosome"/>
</dbReference>
<dbReference type="EC" id="3.5.1.28" evidence="2"/>
<dbReference type="PANTHER" id="PTHR30417:SF1">
    <property type="entry name" value="N-ACETYLMURAMOYL-L-ALANINE AMIDASE AMID"/>
    <property type="match status" value="1"/>
</dbReference>
<feature type="signal peptide" evidence="6">
    <location>
        <begin position="1"/>
        <end position="26"/>
    </location>
</feature>
<dbReference type="EMBL" id="CP026952">
    <property type="protein sequence ID" value="AWB91577.1"/>
    <property type="molecule type" value="Genomic_DNA"/>
</dbReference>
<dbReference type="KEGG" id="aez:C3E78_04730"/>
<dbReference type="InterPro" id="IPR051206">
    <property type="entry name" value="NAMLAA_amidase_2"/>
</dbReference>
<dbReference type="GO" id="GO:0008745">
    <property type="term" value="F:N-acetylmuramoyl-L-alanine amidase activity"/>
    <property type="evidence" value="ECO:0007669"/>
    <property type="project" value="UniProtKB-EC"/>
</dbReference>
<organism evidence="7 8">
    <name type="scientific">Aeromicrobium chenweiae</name>
    <dbReference type="NCBI Taxonomy" id="2079793"/>
    <lineage>
        <taxon>Bacteria</taxon>
        <taxon>Bacillati</taxon>
        <taxon>Actinomycetota</taxon>
        <taxon>Actinomycetes</taxon>
        <taxon>Propionibacteriales</taxon>
        <taxon>Nocardioidaceae</taxon>
        <taxon>Aeromicrobium</taxon>
    </lineage>
</organism>
<protein>
    <recommendedName>
        <fullName evidence="2">N-acetylmuramoyl-L-alanine amidase</fullName>
        <ecNumber evidence="2">3.5.1.28</ecNumber>
    </recommendedName>
</protein>
<keyword evidence="3" id="KW-0378">Hydrolase</keyword>
<comment type="catalytic activity">
    <reaction evidence="1">
        <text>Hydrolyzes the link between N-acetylmuramoyl residues and L-amino acid residues in certain cell-wall glycopeptides.</text>
        <dbReference type="EC" id="3.5.1.28"/>
    </reaction>
</comment>
<evidence type="ECO:0000256" key="4">
    <source>
        <dbReference type="ARBA" id="ARBA00023316"/>
    </source>
</evidence>
<evidence type="ECO:0000256" key="3">
    <source>
        <dbReference type="ARBA" id="ARBA00022801"/>
    </source>
</evidence>
<dbReference type="InterPro" id="IPR023346">
    <property type="entry name" value="Lysozyme-like_dom_sf"/>
</dbReference>
<evidence type="ECO:0000256" key="6">
    <source>
        <dbReference type="SAM" id="SignalP"/>
    </source>
</evidence>
<feature type="region of interest" description="Disordered" evidence="5">
    <location>
        <begin position="462"/>
        <end position="486"/>
    </location>
</feature>
<dbReference type="Gene3D" id="1.10.530.10">
    <property type="match status" value="1"/>
</dbReference>
<feature type="chain" id="PRO_5043377443" description="N-acetylmuramoyl-L-alanine amidase" evidence="6">
    <location>
        <begin position="27"/>
        <end position="729"/>
    </location>
</feature>
<feature type="compositionally biased region" description="Polar residues" evidence="5">
    <location>
        <begin position="477"/>
        <end position="486"/>
    </location>
</feature>
<dbReference type="Pfam" id="PF01510">
    <property type="entry name" value="Amidase_2"/>
    <property type="match status" value="1"/>
</dbReference>
<proteinExistence type="predicted"/>
<dbReference type="InterPro" id="IPR036505">
    <property type="entry name" value="Amidase/PGRP_sf"/>
</dbReference>
<dbReference type="SUPFAM" id="SSF53955">
    <property type="entry name" value="Lysozyme-like"/>
    <property type="match status" value="1"/>
</dbReference>
<dbReference type="GO" id="GO:0071555">
    <property type="term" value="P:cell wall organization"/>
    <property type="evidence" value="ECO:0007669"/>
    <property type="project" value="UniProtKB-KW"/>
</dbReference>
<reference evidence="8" key="1">
    <citation type="submission" date="2018-01" db="EMBL/GenBank/DDBJ databases">
        <authorList>
            <person name="Li J."/>
        </authorList>
    </citation>
    <scope>NUCLEOTIDE SEQUENCE [LARGE SCALE GENOMIC DNA]</scope>
    <source>
        <strain evidence="8">592</strain>
    </source>
</reference>
<dbReference type="PANTHER" id="PTHR30417">
    <property type="entry name" value="N-ACETYLMURAMOYL-L-ALANINE AMIDASE AMID"/>
    <property type="match status" value="1"/>
</dbReference>
<dbReference type="GO" id="GO:0009253">
    <property type="term" value="P:peptidoglycan catabolic process"/>
    <property type="evidence" value="ECO:0007669"/>
    <property type="project" value="InterPro"/>
</dbReference>
<gene>
    <name evidence="7" type="ORF">C3E78_04730</name>
</gene>
<feature type="region of interest" description="Disordered" evidence="5">
    <location>
        <begin position="79"/>
        <end position="119"/>
    </location>
</feature>
<sequence length="729" mass="77683">MRTRVPRATAVLVGLGLTAAWAPAVATTDSTAATTVDCSWASPGVPLEQAFTRAGQEAGVPAELVKAVSYLQSRWDDHGGRPSADGGYGPMNLTDLAVASGDKGDGSSSRPAASSQTARLGARLTGLPLSRVKTDPVANVCAGAAVLASYQDTPSPDVNDWREAVARYGGSSRELARQVFTTLRHGESRVTDRGDTVTLAAQSQATVPAAPQAAAGTGRTDCPVVLACEWVPAPYEKGDPAEPDSTSSYGNHDIADRTGRGGPRLRYIVIHDTEATYDGSLDLVQDPTYVAWNYTVRSSDGHIAQHLDAKDVGWHAGNWYVNMHSIGIEHEGKGGNGGWFTEAMYQRSATLVRHLARKYDIPLDPAHVIGHDQVPGTTAGATASVHWDPGPYWDWEHYFELLRAPIAGKARPTSGVKVGDVVTVKPGYAGNPQTLTQCEEQSPGSGPCRVGAPTNFATLHQGPSATSPLAKDVGTHPTGSPDGTTSVNDVSARAQAGNRLVVAALQDDWVQVSWSGELAWIHNPAARPVLVRTPGATVTVRPGATSAPVYGRAYPEESAYPSTVPYQSVSPVEYTLKPGQAYALTDRRVVTDYYRATTYDGSAPGDRTDVRGRDVYYQLALNHRIFYVRAADVQVHEPGRLVNRSRPRVQGRPQVGQRLTALPGTWSGGAPASLAHRWFRDGRPVAGARSATYVVGRRDVGHRLAVVVTASAPNAKDVRATSRSVRIRR</sequence>
<keyword evidence="4" id="KW-0961">Cell wall biogenesis/degradation</keyword>
<accession>A0A2S0WJV7</accession>
<name>A0A2S0WJV7_9ACTN</name>
<dbReference type="AlphaFoldDB" id="A0A2S0WJV7"/>
<keyword evidence="8" id="KW-1185">Reference proteome</keyword>
<evidence type="ECO:0000256" key="2">
    <source>
        <dbReference type="ARBA" id="ARBA00011901"/>
    </source>
</evidence>
<dbReference type="Gene3D" id="2.60.40.2700">
    <property type="match status" value="1"/>
</dbReference>
<feature type="region of interest" description="Disordered" evidence="5">
    <location>
        <begin position="237"/>
        <end position="256"/>
    </location>
</feature>
<dbReference type="RefSeq" id="WP_108577223.1">
    <property type="nucleotide sequence ID" value="NZ_CP026952.1"/>
</dbReference>
<evidence type="ECO:0000313" key="8">
    <source>
        <dbReference type="Proteomes" id="UP000244384"/>
    </source>
</evidence>
<dbReference type="OrthoDB" id="9758772at2"/>
<keyword evidence="6" id="KW-0732">Signal</keyword>
<dbReference type="SUPFAM" id="SSF55846">
    <property type="entry name" value="N-acetylmuramoyl-L-alanine amidase-like"/>
    <property type="match status" value="1"/>
</dbReference>
<evidence type="ECO:0000256" key="1">
    <source>
        <dbReference type="ARBA" id="ARBA00001561"/>
    </source>
</evidence>
<evidence type="ECO:0000313" key="7">
    <source>
        <dbReference type="EMBL" id="AWB91577.1"/>
    </source>
</evidence>
<evidence type="ECO:0000256" key="5">
    <source>
        <dbReference type="SAM" id="MobiDB-lite"/>
    </source>
</evidence>